<dbReference type="EMBL" id="MK819430">
    <property type="protein sequence ID" value="QIJ45725.1"/>
    <property type="molecule type" value="mRNA"/>
</dbReference>
<evidence type="ECO:0000313" key="2">
    <source>
        <dbReference type="EMBL" id="QIJ45725.1"/>
    </source>
</evidence>
<feature type="signal peptide" evidence="1">
    <location>
        <begin position="1"/>
        <end position="19"/>
    </location>
</feature>
<name>A0A6M3GVA7_GLYPY</name>
<keyword evidence="1" id="KW-0732">Signal</keyword>
<proteinExistence type="evidence at transcript level"/>
<reference evidence="2" key="1">
    <citation type="submission" date="2019-04" db="EMBL/GenBank/DDBJ databases">
        <authorList>
            <person name="Sheng S."/>
        </authorList>
    </citation>
    <scope>NUCLEOTIDE SEQUENCE</scope>
</reference>
<dbReference type="PANTHER" id="PTHR11257">
    <property type="entry name" value="CHEMOSENSORY PROTEIN-RELATED"/>
    <property type="match status" value="1"/>
</dbReference>
<sequence>MNMPQAYLFTIAMVTMVAADFYNPKYDEFDIQPLLENDRILMGYTKCFLDQGPCTPEAKDFKKAIPEALETSCGKCTPKQKELIKTVIRAMMESHPDSWTELVDKYDKDKKYRDNFNKFIESPDK</sequence>
<dbReference type="Gene3D" id="1.10.2080.10">
    <property type="entry name" value="Insect odorant-binding protein A10/Ejaculatory bulb-specific protein 3"/>
    <property type="match status" value="1"/>
</dbReference>
<dbReference type="PANTHER" id="PTHR11257:SF12">
    <property type="entry name" value="EJACULATORY BULB-SPECIFIC PROTEIN 3-RELATED"/>
    <property type="match status" value="1"/>
</dbReference>
<dbReference type="AlphaFoldDB" id="A0A6M3GVA7"/>
<dbReference type="SUPFAM" id="SSF100910">
    <property type="entry name" value="Chemosensory protein Csp2"/>
    <property type="match status" value="1"/>
</dbReference>
<dbReference type="InterPro" id="IPR036682">
    <property type="entry name" value="OS_D_A10/PebIII_sf"/>
</dbReference>
<evidence type="ECO:0000256" key="1">
    <source>
        <dbReference type="SAM" id="SignalP"/>
    </source>
</evidence>
<dbReference type="InterPro" id="IPR005055">
    <property type="entry name" value="A10/PebIII"/>
</dbReference>
<organism evidence="2">
    <name type="scientific">Glyphodes pyloalis</name>
    <name type="common">Lesser mulberry snout moth</name>
    <dbReference type="NCBI Taxonomy" id="1242752"/>
    <lineage>
        <taxon>Eukaryota</taxon>
        <taxon>Metazoa</taxon>
        <taxon>Ecdysozoa</taxon>
        <taxon>Arthropoda</taxon>
        <taxon>Hexapoda</taxon>
        <taxon>Insecta</taxon>
        <taxon>Pterygota</taxon>
        <taxon>Neoptera</taxon>
        <taxon>Endopterygota</taxon>
        <taxon>Lepidoptera</taxon>
        <taxon>Glossata</taxon>
        <taxon>Ditrysia</taxon>
        <taxon>Pyraloidea</taxon>
        <taxon>Crambidae</taxon>
        <taxon>Spilomelinae</taxon>
        <taxon>Glyphodes</taxon>
    </lineage>
</organism>
<accession>A0A6M3GVA7</accession>
<protein>
    <submittedName>
        <fullName evidence="2">Chemosensory protein</fullName>
    </submittedName>
</protein>
<gene>
    <name evidence="2" type="primary">CSP7</name>
</gene>
<dbReference type="Pfam" id="PF03392">
    <property type="entry name" value="OS-D"/>
    <property type="match status" value="1"/>
</dbReference>
<feature type="chain" id="PRO_5026977751" evidence="1">
    <location>
        <begin position="20"/>
        <end position="125"/>
    </location>
</feature>